<evidence type="ECO:0000256" key="1">
    <source>
        <dbReference type="SAM" id="MobiDB-lite"/>
    </source>
</evidence>
<dbReference type="GO" id="GO:0047267">
    <property type="term" value="F:undecaprenyl-phosphate mannosyltransferase activity"/>
    <property type="evidence" value="ECO:0007669"/>
    <property type="project" value="UniProtKB-EC"/>
</dbReference>
<keyword evidence="3" id="KW-0808">Transferase</keyword>
<accession>A0A517Q8H0</accession>
<dbReference type="EMBL" id="CP037421">
    <property type="protein sequence ID" value="QDT27891.1"/>
    <property type="molecule type" value="Genomic_DNA"/>
</dbReference>
<organism evidence="3 4">
    <name type="scientific">Gimesia panareensis</name>
    <dbReference type="NCBI Taxonomy" id="2527978"/>
    <lineage>
        <taxon>Bacteria</taxon>
        <taxon>Pseudomonadati</taxon>
        <taxon>Planctomycetota</taxon>
        <taxon>Planctomycetia</taxon>
        <taxon>Planctomycetales</taxon>
        <taxon>Planctomycetaceae</taxon>
        <taxon>Gimesia</taxon>
    </lineage>
</organism>
<protein>
    <submittedName>
        <fullName evidence="3">Undecaprenyl-phosphate mannosyltransferase</fullName>
        <ecNumber evidence="3">2.4.1.54</ecNumber>
    </submittedName>
</protein>
<dbReference type="CDD" id="cd04179">
    <property type="entry name" value="DPM_DPG-synthase_like"/>
    <property type="match status" value="1"/>
</dbReference>
<dbReference type="InterPro" id="IPR050256">
    <property type="entry name" value="Glycosyltransferase_2"/>
</dbReference>
<dbReference type="EC" id="2.4.1.54" evidence="3"/>
<reference evidence="3 4" key="1">
    <citation type="submission" date="2019-03" db="EMBL/GenBank/DDBJ databases">
        <title>Deep-cultivation of Planctomycetes and their phenomic and genomic characterization uncovers novel biology.</title>
        <authorList>
            <person name="Wiegand S."/>
            <person name="Jogler M."/>
            <person name="Boedeker C."/>
            <person name="Pinto D."/>
            <person name="Vollmers J."/>
            <person name="Rivas-Marin E."/>
            <person name="Kohn T."/>
            <person name="Peeters S.H."/>
            <person name="Heuer A."/>
            <person name="Rast P."/>
            <person name="Oberbeckmann S."/>
            <person name="Bunk B."/>
            <person name="Jeske O."/>
            <person name="Meyerdierks A."/>
            <person name="Storesund J.E."/>
            <person name="Kallscheuer N."/>
            <person name="Luecker S."/>
            <person name="Lage O.M."/>
            <person name="Pohl T."/>
            <person name="Merkel B.J."/>
            <person name="Hornburger P."/>
            <person name="Mueller R.-W."/>
            <person name="Bruemmer F."/>
            <person name="Labrenz M."/>
            <person name="Spormann A.M."/>
            <person name="Op den Camp H."/>
            <person name="Overmann J."/>
            <person name="Amann R."/>
            <person name="Jetten M.S.M."/>
            <person name="Mascher T."/>
            <person name="Medema M.H."/>
            <person name="Devos D.P."/>
            <person name="Kaster A.-K."/>
            <person name="Ovreas L."/>
            <person name="Rohde M."/>
            <person name="Galperin M.Y."/>
            <person name="Jogler C."/>
        </authorList>
    </citation>
    <scope>NUCLEOTIDE SEQUENCE [LARGE SCALE GENOMIC DNA]</scope>
    <source>
        <strain evidence="3 4">Enr10</strain>
    </source>
</reference>
<dbReference type="Pfam" id="PF13489">
    <property type="entry name" value="Methyltransf_23"/>
    <property type="match status" value="1"/>
</dbReference>
<keyword evidence="3" id="KW-0328">Glycosyltransferase</keyword>
<evidence type="ECO:0000259" key="2">
    <source>
        <dbReference type="Pfam" id="PF00535"/>
    </source>
</evidence>
<dbReference type="SUPFAM" id="SSF53448">
    <property type="entry name" value="Nucleotide-diphospho-sugar transferases"/>
    <property type="match status" value="1"/>
</dbReference>
<dbReference type="PANTHER" id="PTHR48090">
    <property type="entry name" value="UNDECAPRENYL-PHOSPHATE 4-DEOXY-4-FORMAMIDO-L-ARABINOSE TRANSFERASE-RELATED"/>
    <property type="match status" value="1"/>
</dbReference>
<dbReference type="Pfam" id="PF00535">
    <property type="entry name" value="Glycos_transf_2"/>
    <property type="match status" value="1"/>
</dbReference>
<dbReference type="InterPro" id="IPR001173">
    <property type="entry name" value="Glyco_trans_2-like"/>
</dbReference>
<dbReference type="AlphaFoldDB" id="A0A517Q8H0"/>
<dbReference type="PANTHER" id="PTHR48090:SF7">
    <property type="entry name" value="RFBJ PROTEIN"/>
    <property type="match status" value="1"/>
</dbReference>
<feature type="compositionally biased region" description="Polar residues" evidence="1">
    <location>
        <begin position="379"/>
        <end position="396"/>
    </location>
</feature>
<gene>
    <name evidence="3" type="ORF">Enr10x_32270</name>
</gene>
<feature type="domain" description="Glycosyltransferase 2-like" evidence="2">
    <location>
        <begin position="13"/>
        <end position="185"/>
    </location>
</feature>
<feature type="compositionally biased region" description="Basic and acidic residues" evidence="1">
    <location>
        <begin position="560"/>
        <end position="569"/>
    </location>
</feature>
<feature type="region of interest" description="Disordered" evidence="1">
    <location>
        <begin position="547"/>
        <end position="569"/>
    </location>
</feature>
<dbReference type="SUPFAM" id="SSF53335">
    <property type="entry name" value="S-adenosyl-L-methionine-dependent methyltransferases"/>
    <property type="match status" value="1"/>
</dbReference>
<sequence>MQELIPTVRFLIYVVAYEAEQHLYDLFERIPFELFNREDIQLLVNDAGPSGNGPFLLKKWLMAHEIYNVTILKNRIDQGYGGNQKIGLRVAVDDAYSCLILLDGDGSYAPGLLTELIETWRASEPDIILGSRRQQSRQSGHAEQKHVYQTVSDRILDRFQNWMTGLNLTDYQTGCRAYSTKFLKTIPFEINTNDLHFDRELLLQAAHVGARVREIAIPLNDDIQINHARGWKYSWNALVAIIQYKMHQWGILCSLKLRNHSTDRYRDKTLADYSSHALALKLLEKRDAHKVLDIGCGPGYVASQCEQRGIEVTGIDCSKPRPGMMSNFIFADLEKDILSVTLRDYDTLLLLDVIEHLANPEEFLLTLRNENGEKREKSLMSSQGIQTDPVSGSTLADSDLSQRDLSTEAEQDPFGEQGHFTAYPEMPSVILSTPNVAFAVVRLNLLCGRFNYAERGILDITHKRLFTRRSLLRMLQDCGYDIESVHAVGAPFSAVMPGRTGICLGWIAGLLAKLWPAMFAFQFMVECRPRPGVRDILMHAIRVHDRPSGTAGRNAVSDNQPEKQERFEQ</sequence>
<keyword evidence="4" id="KW-1185">Reference proteome</keyword>
<evidence type="ECO:0000313" key="4">
    <source>
        <dbReference type="Proteomes" id="UP000315647"/>
    </source>
</evidence>
<dbReference type="Gene3D" id="3.90.550.10">
    <property type="entry name" value="Spore Coat Polysaccharide Biosynthesis Protein SpsA, Chain A"/>
    <property type="match status" value="1"/>
</dbReference>
<proteinExistence type="predicted"/>
<evidence type="ECO:0000313" key="3">
    <source>
        <dbReference type="EMBL" id="QDT27891.1"/>
    </source>
</evidence>
<dbReference type="CDD" id="cd02440">
    <property type="entry name" value="AdoMet_MTases"/>
    <property type="match status" value="1"/>
</dbReference>
<dbReference type="InterPro" id="IPR029063">
    <property type="entry name" value="SAM-dependent_MTases_sf"/>
</dbReference>
<dbReference type="InterPro" id="IPR029044">
    <property type="entry name" value="Nucleotide-diphossugar_trans"/>
</dbReference>
<dbReference type="Gene3D" id="3.40.50.150">
    <property type="entry name" value="Vaccinia Virus protein VP39"/>
    <property type="match status" value="2"/>
</dbReference>
<name>A0A517Q8H0_9PLAN</name>
<feature type="region of interest" description="Disordered" evidence="1">
    <location>
        <begin position="375"/>
        <end position="417"/>
    </location>
</feature>
<dbReference type="RefSeq" id="WP_145450606.1">
    <property type="nucleotide sequence ID" value="NZ_CP037421.1"/>
</dbReference>
<dbReference type="Proteomes" id="UP000315647">
    <property type="component" value="Chromosome"/>
</dbReference>